<dbReference type="InterPro" id="IPR036514">
    <property type="entry name" value="SGNH_hydro_sf"/>
</dbReference>
<dbReference type="PANTHER" id="PTHR45648">
    <property type="entry name" value="GDSL LIPASE/ACYLHYDROLASE FAMILY PROTEIN (AFU_ORTHOLOGUE AFUA_4G14700)"/>
    <property type="match status" value="1"/>
</dbReference>
<accession>A0AB33IFW1</accession>
<keyword evidence="1" id="KW-0378">Hydrolase</keyword>
<organism evidence="2 3">
    <name type="scientific">Acetobacter aceti NBRC 14818</name>
    <dbReference type="NCBI Taxonomy" id="887700"/>
    <lineage>
        <taxon>Bacteria</taxon>
        <taxon>Pseudomonadati</taxon>
        <taxon>Pseudomonadota</taxon>
        <taxon>Alphaproteobacteria</taxon>
        <taxon>Acetobacterales</taxon>
        <taxon>Acetobacteraceae</taxon>
        <taxon>Acetobacter</taxon>
        <taxon>Acetobacter subgen. Acetobacter</taxon>
    </lineage>
</organism>
<dbReference type="RefSeq" id="WP_010668549.1">
    <property type="nucleotide sequence ID" value="NZ_AP023410.1"/>
</dbReference>
<dbReference type="GO" id="GO:0016788">
    <property type="term" value="F:hydrolase activity, acting on ester bonds"/>
    <property type="evidence" value="ECO:0007669"/>
    <property type="project" value="InterPro"/>
</dbReference>
<name>A0AB33IFW1_ACEAC</name>
<sequence>MTGNSRFVSRLVGCVTVIMGLACGMTEVRAKPPSFSHVYVFGDSYSDNGAALMVSEEAVKVKIPDAIVLPAAPESGLYWQGRWSNGPTAVELLAKKIGAGLSDYAVGGARCGSGNYYSWLDSWRDTGLRGQVLSFLSQLQTLDPKALYVVGASANDLFQKIDFAKPVSIPDAANQCATDVRDVIALLQSGGARHFLVFGVYALDRVPAVANTPAAVSQAREFEDAFDSKMQVMLSGMNKMPDTTLNWFSWRKATEELVRSSKDSGLANVETPCQITLPKPQKACAKPDAYLWWDEYHPTRHAHALIATRMVEALQQP</sequence>
<evidence type="ECO:0000256" key="1">
    <source>
        <dbReference type="ARBA" id="ARBA00022801"/>
    </source>
</evidence>
<dbReference type="InterPro" id="IPR051058">
    <property type="entry name" value="GDSL_Est/Lipase"/>
</dbReference>
<protein>
    <submittedName>
        <fullName evidence="2">Uncharacterized protein</fullName>
    </submittedName>
</protein>
<evidence type="ECO:0000313" key="3">
    <source>
        <dbReference type="Proteomes" id="UP000516424"/>
    </source>
</evidence>
<dbReference type="Pfam" id="PF00657">
    <property type="entry name" value="Lipase_GDSL"/>
    <property type="match status" value="1"/>
</dbReference>
<proteinExistence type="predicted"/>
<dbReference type="Proteomes" id="UP000516424">
    <property type="component" value="Chromosome"/>
</dbReference>
<dbReference type="InterPro" id="IPR001087">
    <property type="entry name" value="GDSL"/>
</dbReference>
<dbReference type="SUPFAM" id="SSF52266">
    <property type="entry name" value="SGNH hydrolase"/>
    <property type="match status" value="1"/>
</dbReference>
<evidence type="ECO:0000313" key="2">
    <source>
        <dbReference type="EMBL" id="BCK74817.1"/>
    </source>
</evidence>
<dbReference type="PANTHER" id="PTHR45648:SF22">
    <property type="entry name" value="GDSL LIPASE_ACYLHYDROLASE FAMILY PROTEIN (AFU_ORTHOLOGUE AFUA_4G14700)"/>
    <property type="match status" value="1"/>
</dbReference>
<dbReference type="AlphaFoldDB" id="A0AB33IFW1"/>
<dbReference type="Gene3D" id="3.40.50.1110">
    <property type="entry name" value="SGNH hydrolase"/>
    <property type="match status" value="1"/>
</dbReference>
<gene>
    <name evidence="2" type="ORF">EMQ_0423</name>
</gene>
<reference evidence="2 3" key="1">
    <citation type="journal article" date="2011" name="Microbiology">
        <title>Transcriptome response to different carbon sources in Acetobacter aceti.</title>
        <authorList>
            <person name="Sakurai K."/>
            <person name="Arai H."/>
            <person name="Ishii M."/>
            <person name="Igarashi Y."/>
        </authorList>
    </citation>
    <scope>NUCLEOTIDE SEQUENCE [LARGE SCALE GENOMIC DNA]</scope>
    <source>
        <strain evidence="2 3">NBRC 14818</strain>
    </source>
</reference>
<keyword evidence="3" id="KW-1185">Reference proteome</keyword>
<dbReference type="EMBL" id="AP023410">
    <property type="protein sequence ID" value="BCK74817.1"/>
    <property type="molecule type" value="Genomic_DNA"/>
</dbReference>
<dbReference type="CDD" id="cd01846">
    <property type="entry name" value="fatty_acyltransferase_like"/>
    <property type="match status" value="1"/>
</dbReference>
<dbReference type="PROSITE" id="PS51257">
    <property type="entry name" value="PROKAR_LIPOPROTEIN"/>
    <property type="match status" value="1"/>
</dbReference>